<name>A0A6J3C004_GALME</name>
<organism evidence="2 3">
    <name type="scientific">Galleria mellonella</name>
    <name type="common">Greater wax moth</name>
    <dbReference type="NCBI Taxonomy" id="7137"/>
    <lineage>
        <taxon>Eukaryota</taxon>
        <taxon>Metazoa</taxon>
        <taxon>Ecdysozoa</taxon>
        <taxon>Arthropoda</taxon>
        <taxon>Hexapoda</taxon>
        <taxon>Insecta</taxon>
        <taxon>Pterygota</taxon>
        <taxon>Neoptera</taxon>
        <taxon>Endopterygota</taxon>
        <taxon>Lepidoptera</taxon>
        <taxon>Glossata</taxon>
        <taxon>Ditrysia</taxon>
        <taxon>Pyraloidea</taxon>
        <taxon>Pyralidae</taxon>
        <taxon>Galleriinae</taxon>
        <taxon>Galleria</taxon>
    </lineage>
</organism>
<protein>
    <submittedName>
        <fullName evidence="3">Uncharacterized protein LOC116412840 isoform X1</fullName>
    </submittedName>
</protein>
<keyword evidence="1" id="KW-0732">Signal</keyword>
<reference evidence="3" key="1">
    <citation type="submission" date="2025-08" db="UniProtKB">
        <authorList>
            <consortium name="RefSeq"/>
        </authorList>
    </citation>
    <scope>IDENTIFICATION</scope>
    <source>
        <tissue evidence="3">Whole larvae</tissue>
    </source>
</reference>
<dbReference type="PROSITE" id="PS51257">
    <property type="entry name" value="PROKAR_LIPOPROTEIN"/>
    <property type="match status" value="1"/>
</dbReference>
<feature type="signal peptide" evidence="1">
    <location>
        <begin position="1"/>
        <end position="19"/>
    </location>
</feature>
<dbReference type="KEGG" id="gmw:116412840"/>
<keyword evidence="2" id="KW-1185">Reference proteome</keyword>
<dbReference type="InParanoid" id="A0A6J3C004"/>
<evidence type="ECO:0000256" key="1">
    <source>
        <dbReference type="SAM" id="SignalP"/>
    </source>
</evidence>
<feature type="chain" id="PRO_5026961035" evidence="1">
    <location>
        <begin position="20"/>
        <end position="156"/>
    </location>
</feature>
<evidence type="ECO:0000313" key="3">
    <source>
        <dbReference type="RefSeq" id="XP_031764249.1"/>
    </source>
</evidence>
<dbReference type="AlphaFoldDB" id="A0A6J3C004"/>
<dbReference type="OrthoDB" id="7488598at2759"/>
<sequence>MMQLKILCLFCLFFSLYSCDSIQSRKKLFKLEFLSIEKCDIPESKMDPTSPIESNVTMRKPNKDSTFVNIELNVTRKFGPLLISCRTYEVSGNSRTLIYNMEKIPCKNTVIRQVLAFLKVRLDRRCCSRPGIFKHENVNVNNFSFLLTKTVTQSGK</sequence>
<dbReference type="Proteomes" id="UP001652740">
    <property type="component" value="Unplaced"/>
</dbReference>
<gene>
    <name evidence="3" type="primary">LOC116412840</name>
</gene>
<dbReference type="RefSeq" id="XP_031764249.1">
    <property type="nucleotide sequence ID" value="XM_031908389.2"/>
</dbReference>
<accession>A0A6J3C004</accession>
<dbReference type="GeneID" id="116412840"/>
<evidence type="ECO:0000313" key="2">
    <source>
        <dbReference type="Proteomes" id="UP001652740"/>
    </source>
</evidence>
<proteinExistence type="predicted"/>